<feature type="signal peptide" evidence="2">
    <location>
        <begin position="1"/>
        <end position="25"/>
    </location>
</feature>
<name>A0A2W4EDC0_9HYPH</name>
<protein>
    <recommendedName>
        <fullName evidence="5">Lytic transglycosylase</fullName>
    </recommendedName>
</protein>
<proteinExistence type="predicted"/>
<accession>A0A2W4EDC0</accession>
<organism evidence="3 4">
    <name type="scientific">Rhizobium tubonense</name>
    <dbReference type="NCBI Taxonomy" id="484088"/>
    <lineage>
        <taxon>Bacteria</taxon>
        <taxon>Pseudomonadati</taxon>
        <taxon>Pseudomonadota</taxon>
        <taxon>Alphaproteobacteria</taxon>
        <taxon>Hyphomicrobiales</taxon>
        <taxon>Rhizobiaceae</taxon>
        <taxon>Rhizobium/Agrobacterium group</taxon>
        <taxon>Rhizobium</taxon>
    </lineage>
</organism>
<evidence type="ECO:0000313" key="3">
    <source>
        <dbReference type="EMBL" id="PZM09983.1"/>
    </source>
</evidence>
<evidence type="ECO:0000256" key="1">
    <source>
        <dbReference type="SAM" id="MobiDB-lite"/>
    </source>
</evidence>
<dbReference type="Proteomes" id="UP000248925">
    <property type="component" value="Unassembled WGS sequence"/>
</dbReference>
<evidence type="ECO:0000313" key="4">
    <source>
        <dbReference type="Proteomes" id="UP000248925"/>
    </source>
</evidence>
<comment type="caution">
    <text evidence="3">The sequence shown here is derived from an EMBL/GenBank/DDBJ whole genome shotgun (WGS) entry which is preliminary data.</text>
</comment>
<evidence type="ECO:0000256" key="2">
    <source>
        <dbReference type="SAM" id="SignalP"/>
    </source>
</evidence>
<feature type="region of interest" description="Disordered" evidence="1">
    <location>
        <begin position="89"/>
        <end position="118"/>
    </location>
</feature>
<feature type="compositionally biased region" description="Low complexity" evidence="1">
    <location>
        <begin position="105"/>
        <end position="118"/>
    </location>
</feature>
<keyword evidence="2" id="KW-0732">Signal</keyword>
<sequence length="604" mass="64401">MKAVLLCSCAIFLLPNLSTVTTSQAGNMTPFATVQPVILAPSGADAMVVMPQTLVTTAAPSAAATSTNVVMPSAAPAAQAQPVIANVAPGENPFAPTPAAERVARTAPAPQPATADATGAVAATAAPAAPAAAAGANPFAPAAVPAQAALSGGAPAAVAPAKVDDTALRYYAANRDLKRLGAELRRLKALYPDWEAPENLFDQTASVEEQPLWDMYAAGNYTGVRAELARLQSSNPQWKPSTDLLSKLAIAESRKLVDRAYGQASWQQVITTAQQQPDLLVCGELNTMWQVGEALAKTRDFSHSFELYKYILTHCDAAPDRLATMQKASQLLPEAGTTSLLAFGRTMPDGTSEFANIAFDGVRKRMGQVAAGDQLAQKLTDTELQSFAAFVESTQSQADAGLFGWYYYGQKQWQAANAWFFTGTHYGNDPKNLEGMVLTLRNLGKVGDAFQIASQYMGSSEDLRKEYIEIVASALTQKEVDLKLSDKDILTFKTAVYAAKSALGAQALGWKALDEAGVKDAAPLFAQSMEWDVTEGGVLGLAVVSARTKDYIKLALLKSEYGMTYGDLNNFKTYSRAKPRPRMARVVVQKKPERPKSLLAALFD</sequence>
<keyword evidence="4" id="KW-1185">Reference proteome</keyword>
<feature type="chain" id="PRO_5015991483" description="Lytic transglycosylase" evidence="2">
    <location>
        <begin position="26"/>
        <end position="604"/>
    </location>
</feature>
<gene>
    <name evidence="3" type="ORF">CPY51_24315</name>
</gene>
<reference evidence="3 4" key="1">
    <citation type="journal article" date="2018" name="Sci. Rep.">
        <title>Rhizobium tumorigenes sp. nov., a novel plant tumorigenic bacterium isolated from cane gall tumors on thornless blackberry.</title>
        <authorList>
            <person name="Kuzmanovi N."/>
            <person name="Smalla K."/>
            <person name="Gronow S."/>
            <person name="PuBawska J."/>
        </authorList>
    </citation>
    <scope>NUCLEOTIDE SEQUENCE [LARGE SCALE GENOMIC DNA]</scope>
    <source>
        <strain evidence="3 4">CCBAU 85046</strain>
    </source>
</reference>
<dbReference type="EMBL" id="PCDP01000056">
    <property type="protein sequence ID" value="PZM09983.1"/>
    <property type="molecule type" value="Genomic_DNA"/>
</dbReference>
<dbReference type="AlphaFoldDB" id="A0A2W4EDC0"/>
<evidence type="ECO:0008006" key="5">
    <source>
        <dbReference type="Google" id="ProtNLM"/>
    </source>
</evidence>